<dbReference type="Gene3D" id="2.30.170.40">
    <property type="entry name" value="Ribosomal protein L28/L24"/>
    <property type="match status" value="1"/>
</dbReference>
<gene>
    <name evidence="5 6" type="primary">rpmB</name>
    <name evidence="6" type="ORF">COX41_03550</name>
</gene>
<dbReference type="GO" id="GO:0006412">
    <property type="term" value="P:translation"/>
    <property type="evidence" value="ECO:0007669"/>
    <property type="project" value="UniProtKB-UniRule"/>
</dbReference>
<organism evidence="6 7">
    <name type="scientific">Candidatus Sherwoodlollariibacterium unditelluris</name>
    <dbReference type="NCBI Taxonomy" id="1974757"/>
    <lineage>
        <taxon>Bacteria</taxon>
        <taxon>Pseudomonadati</taxon>
        <taxon>Candidatus Omnitrophota</taxon>
        <taxon>Candidatus Sherwoodlollariibacterium</taxon>
    </lineage>
</organism>
<dbReference type="GO" id="GO:0005840">
    <property type="term" value="C:ribosome"/>
    <property type="evidence" value="ECO:0007669"/>
    <property type="project" value="UniProtKB-KW"/>
</dbReference>
<dbReference type="InterPro" id="IPR050096">
    <property type="entry name" value="Bacterial_rp_bL28"/>
</dbReference>
<keyword evidence="3 5" id="KW-0687">Ribonucleoprotein</keyword>
<dbReference type="SUPFAM" id="SSF143800">
    <property type="entry name" value="L28p-like"/>
    <property type="match status" value="1"/>
</dbReference>
<evidence type="ECO:0000256" key="5">
    <source>
        <dbReference type="HAMAP-Rule" id="MF_00373"/>
    </source>
</evidence>
<dbReference type="InterPro" id="IPR026569">
    <property type="entry name" value="Ribosomal_bL28"/>
</dbReference>
<evidence type="ECO:0000256" key="1">
    <source>
        <dbReference type="ARBA" id="ARBA00008760"/>
    </source>
</evidence>
<dbReference type="GO" id="GO:0003735">
    <property type="term" value="F:structural constituent of ribosome"/>
    <property type="evidence" value="ECO:0007669"/>
    <property type="project" value="InterPro"/>
</dbReference>
<accession>A0A2G9YJA7</accession>
<reference evidence="6 7" key="1">
    <citation type="submission" date="2017-09" db="EMBL/GenBank/DDBJ databases">
        <title>Depth-based differentiation of microbial function through sediment-hosted aquifers and enrichment of novel symbionts in the deep terrestrial subsurface.</title>
        <authorList>
            <person name="Probst A.J."/>
            <person name="Ladd B."/>
            <person name="Jarett J.K."/>
            <person name="Geller-Mcgrath D.E."/>
            <person name="Sieber C.M."/>
            <person name="Emerson J.B."/>
            <person name="Anantharaman K."/>
            <person name="Thomas B.C."/>
            <person name="Malmstrom R."/>
            <person name="Stieglmeier M."/>
            <person name="Klingl A."/>
            <person name="Woyke T."/>
            <person name="Ryan C.M."/>
            <person name="Banfield J.F."/>
        </authorList>
    </citation>
    <scope>NUCLEOTIDE SEQUENCE [LARGE SCALE GENOMIC DNA]</scope>
    <source>
        <strain evidence="6">CG23_combo_of_CG06-09_8_20_14_all_41_10</strain>
    </source>
</reference>
<dbReference type="GO" id="GO:1990904">
    <property type="term" value="C:ribonucleoprotein complex"/>
    <property type="evidence" value="ECO:0007669"/>
    <property type="project" value="UniProtKB-KW"/>
</dbReference>
<dbReference type="Proteomes" id="UP000231292">
    <property type="component" value="Unassembled WGS sequence"/>
</dbReference>
<comment type="caution">
    <text evidence="6">The sequence shown here is derived from an EMBL/GenBank/DDBJ whole genome shotgun (WGS) entry which is preliminary data.</text>
</comment>
<dbReference type="HAMAP" id="MF_00373">
    <property type="entry name" value="Ribosomal_bL28"/>
    <property type="match status" value="1"/>
</dbReference>
<dbReference type="InterPro" id="IPR034704">
    <property type="entry name" value="Ribosomal_bL28/bL31-like_sf"/>
</dbReference>
<evidence type="ECO:0000256" key="2">
    <source>
        <dbReference type="ARBA" id="ARBA00022980"/>
    </source>
</evidence>
<dbReference type="InterPro" id="IPR037147">
    <property type="entry name" value="Ribosomal_bL28_sf"/>
</dbReference>
<evidence type="ECO:0000256" key="3">
    <source>
        <dbReference type="ARBA" id="ARBA00023274"/>
    </source>
</evidence>
<evidence type="ECO:0000313" key="6">
    <source>
        <dbReference type="EMBL" id="PIP19318.1"/>
    </source>
</evidence>
<sequence>MIRKCVLCGKGALKGKTVTRKGQYKAKGGTGSKISRWTMRKFFPNLQKIRIIIDGHPKRVYVCTKCIKKGNLKKA</sequence>
<dbReference type="NCBIfam" id="TIGR00009">
    <property type="entry name" value="L28"/>
    <property type="match status" value="1"/>
</dbReference>
<comment type="similarity">
    <text evidence="1 5">Belongs to the bacterial ribosomal protein bL28 family.</text>
</comment>
<proteinExistence type="inferred from homology"/>
<keyword evidence="2 5" id="KW-0689">Ribosomal protein</keyword>
<dbReference type="InterPro" id="IPR001383">
    <property type="entry name" value="Ribosomal_bL28_bact-type"/>
</dbReference>
<dbReference type="PANTHER" id="PTHR39080">
    <property type="entry name" value="50S RIBOSOMAL PROTEIN L28"/>
    <property type="match status" value="1"/>
</dbReference>
<evidence type="ECO:0000313" key="7">
    <source>
        <dbReference type="Proteomes" id="UP000231292"/>
    </source>
</evidence>
<protein>
    <recommendedName>
        <fullName evidence="4 5">Large ribosomal subunit protein bL28</fullName>
    </recommendedName>
</protein>
<evidence type="ECO:0000256" key="4">
    <source>
        <dbReference type="ARBA" id="ARBA00035174"/>
    </source>
</evidence>
<name>A0A2G9YJA7_9BACT</name>
<dbReference type="AlphaFoldDB" id="A0A2G9YJA7"/>
<dbReference type="EMBL" id="PCRK01000086">
    <property type="protein sequence ID" value="PIP19318.1"/>
    <property type="molecule type" value="Genomic_DNA"/>
</dbReference>
<dbReference type="Pfam" id="PF00830">
    <property type="entry name" value="Ribosomal_L28"/>
    <property type="match status" value="1"/>
</dbReference>
<dbReference type="PANTHER" id="PTHR39080:SF1">
    <property type="entry name" value="LARGE RIBOSOMAL SUBUNIT PROTEIN BL28A"/>
    <property type="match status" value="1"/>
</dbReference>